<dbReference type="Pfam" id="PF00271">
    <property type="entry name" value="Helicase_C"/>
    <property type="match status" value="1"/>
</dbReference>
<dbReference type="PROSITE" id="PS00039">
    <property type="entry name" value="DEAD_ATP_HELICASE"/>
    <property type="match status" value="1"/>
</dbReference>
<dbReference type="FunCoup" id="C1E0H4">
    <property type="interactions" value="1784"/>
</dbReference>
<dbReference type="GO" id="GO:0003724">
    <property type="term" value="F:RNA helicase activity"/>
    <property type="evidence" value="ECO:0007669"/>
    <property type="project" value="InterPro"/>
</dbReference>
<dbReference type="SMART" id="SM00487">
    <property type="entry name" value="DEXDc"/>
    <property type="match status" value="1"/>
</dbReference>
<dbReference type="GO" id="GO:0016787">
    <property type="term" value="F:hydrolase activity"/>
    <property type="evidence" value="ECO:0007669"/>
    <property type="project" value="UniProtKB-KW"/>
</dbReference>
<dbReference type="OMA" id="LHHVEEI"/>
<evidence type="ECO:0000313" key="11">
    <source>
        <dbReference type="EMBL" id="ACO61300.1"/>
    </source>
</evidence>
<feature type="region of interest" description="Disordered" evidence="7">
    <location>
        <begin position="1"/>
        <end position="71"/>
    </location>
</feature>
<dbReference type="RefSeq" id="XP_002500042.1">
    <property type="nucleotide sequence ID" value="XM_002499996.1"/>
</dbReference>
<dbReference type="eggNOG" id="KOG0337">
    <property type="taxonomic scope" value="Eukaryota"/>
</dbReference>
<keyword evidence="4 6" id="KW-0067">ATP-binding</keyword>
<keyword evidence="3 6" id="KW-0347">Helicase</keyword>
<evidence type="ECO:0000256" key="3">
    <source>
        <dbReference type="ARBA" id="ARBA00022806"/>
    </source>
</evidence>
<dbReference type="InterPro" id="IPR014014">
    <property type="entry name" value="RNA_helicase_DEAD_Q_motif"/>
</dbReference>
<dbReference type="InterPro" id="IPR014001">
    <property type="entry name" value="Helicase_ATP-bd"/>
</dbReference>
<dbReference type="PROSITE" id="PS51194">
    <property type="entry name" value="HELICASE_CTER"/>
    <property type="match status" value="1"/>
</dbReference>
<reference evidence="11 12" key="1">
    <citation type="journal article" date="2009" name="Science">
        <title>Green evolution and dynamic adaptations revealed by genomes of the marine picoeukaryotes Micromonas.</title>
        <authorList>
            <person name="Worden A.Z."/>
            <person name="Lee J.H."/>
            <person name="Mock T."/>
            <person name="Rouze P."/>
            <person name="Simmons M.P."/>
            <person name="Aerts A.L."/>
            <person name="Allen A.E."/>
            <person name="Cuvelier M.L."/>
            <person name="Derelle E."/>
            <person name="Everett M.V."/>
            <person name="Foulon E."/>
            <person name="Grimwood J."/>
            <person name="Gundlach H."/>
            <person name="Henrissat B."/>
            <person name="Napoli C."/>
            <person name="McDonald S.M."/>
            <person name="Parker M.S."/>
            <person name="Rombauts S."/>
            <person name="Salamov A."/>
            <person name="Von Dassow P."/>
            <person name="Badger J.H."/>
            <person name="Coutinho P.M."/>
            <person name="Demir E."/>
            <person name="Dubchak I."/>
            <person name="Gentemann C."/>
            <person name="Eikrem W."/>
            <person name="Gready J.E."/>
            <person name="John U."/>
            <person name="Lanier W."/>
            <person name="Lindquist E.A."/>
            <person name="Lucas S."/>
            <person name="Mayer K.F."/>
            <person name="Moreau H."/>
            <person name="Not F."/>
            <person name="Otillar R."/>
            <person name="Panaud O."/>
            <person name="Pangilinan J."/>
            <person name="Paulsen I."/>
            <person name="Piegu B."/>
            <person name="Poliakov A."/>
            <person name="Robbens S."/>
            <person name="Schmutz J."/>
            <person name="Toulza E."/>
            <person name="Wyss T."/>
            <person name="Zelensky A."/>
            <person name="Zhou K."/>
            <person name="Armbrust E.V."/>
            <person name="Bhattacharya D."/>
            <person name="Goodenough U.W."/>
            <person name="Van de Peer Y."/>
            <person name="Grigoriev I.V."/>
        </authorList>
    </citation>
    <scope>NUCLEOTIDE SEQUENCE [LARGE SCALE GENOMIC DNA]</scope>
    <source>
        <strain evidence="12">RCC299 / NOUM17</strain>
    </source>
</reference>
<dbReference type="InterPro" id="IPR050079">
    <property type="entry name" value="DEAD_box_RNA_helicase"/>
</dbReference>
<dbReference type="STRING" id="296587.C1E0H4"/>
<dbReference type="InterPro" id="IPR011545">
    <property type="entry name" value="DEAD/DEAH_box_helicase_dom"/>
</dbReference>
<feature type="short sequence motif" description="Q motif" evidence="5">
    <location>
        <begin position="71"/>
        <end position="99"/>
    </location>
</feature>
<proteinExistence type="inferred from homology"/>
<keyword evidence="2 6" id="KW-0378">Hydrolase</keyword>
<sequence length="523" mass="57075">MKGKKTGGKPKSGGGDDDGRGHGGAGGAKPKSTVLTGTPGEGGETVDFGFERTEALTGRRRKAEKAKSKGGGFESMDILPEVFRAIKRKGYRIPTPIQRKAIPVALSGADVVAMARTGSGKTAAFLIPVLHKLRQHSLKAGARAVVLSPTRELALQTYKFAQELSKFTDLRCVCVVGGDSMEAQFDDLASNPDLLVATPGRLLHHVEEISGFSIRSVSHVVLDEADRLLEMGFADQLRDIMKQVADQRQCLLFSATMPSALAEFVRVGLKDPQVIRLDAEMKVSPDLKLSFTVMRQDEKIPSLLFFLREVVPENQQTVVFTATRHHVELLVTVLESEGITVSAVYGSMDMAARKLHIGKFRNRKTSVMVVTDVAARGIDIPLLDNVVNFDFPPRPKLFVHRVGRVARAGRTGVAHSLLVKEEMGFLVDLHLFLGRSLVAAPVKPPESRDEARQIADEADEAQRSVVGIIPPTSLDLVQDRVRELFDARTELDGLRRACDNAYKLYQRTRGSAANESVARGAEL</sequence>
<dbReference type="GO" id="GO:0005829">
    <property type="term" value="C:cytosol"/>
    <property type="evidence" value="ECO:0007669"/>
    <property type="project" value="TreeGrafter"/>
</dbReference>
<dbReference type="PROSITE" id="PS51192">
    <property type="entry name" value="HELICASE_ATP_BIND_1"/>
    <property type="match status" value="1"/>
</dbReference>
<evidence type="ECO:0000256" key="2">
    <source>
        <dbReference type="ARBA" id="ARBA00022801"/>
    </source>
</evidence>
<evidence type="ECO:0000256" key="6">
    <source>
        <dbReference type="RuleBase" id="RU000492"/>
    </source>
</evidence>
<evidence type="ECO:0000313" key="12">
    <source>
        <dbReference type="Proteomes" id="UP000002009"/>
    </source>
</evidence>
<dbReference type="PANTHER" id="PTHR47959">
    <property type="entry name" value="ATP-DEPENDENT RNA HELICASE RHLE-RELATED"/>
    <property type="match status" value="1"/>
</dbReference>
<evidence type="ECO:0000256" key="4">
    <source>
        <dbReference type="ARBA" id="ARBA00022840"/>
    </source>
</evidence>
<comment type="similarity">
    <text evidence="6">Belongs to the DEAD box helicase family.</text>
</comment>
<dbReference type="GO" id="GO:0005524">
    <property type="term" value="F:ATP binding"/>
    <property type="evidence" value="ECO:0007669"/>
    <property type="project" value="UniProtKB-KW"/>
</dbReference>
<dbReference type="InterPro" id="IPR001650">
    <property type="entry name" value="Helicase_C-like"/>
</dbReference>
<evidence type="ECO:0000256" key="5">
    <source>
        <dbReference type="PROSITE-ProRule" id="PRU00552"/>
    </source>
</evidence>
<dbReference type="InterPro" id="IPR027417">
    <property type="entry name" value="P-loop_NTPase"/>
</dbReference>
<dbReference type="Pfam" id="PF00270">
    <property type="entry name" value="DEAD"/>
    <property type="match status" value="1"/>
</dbReference>
<evidence type="ECO:0000259" key="8">
    <source>
        <dbReference type="PROSITE" id="PS51192"/>
    </source>
</evidence>
<dbReference type="AlphaFoldDB" id="C1E0H4"/>
<gene>
    <name evidence="11" type="ORF">MICPUN_78680</name>
</gene>
<feature type="domain" description="Helicase ATP-binding" evidence="8">
    <location>
        <begin position="102"/>
        <end position="275"/>
    </location>
</feature>
<evidence type="ECO:0008006" key="13">
    <source>
        <dbReference type="Google" id="ProtNLM"/>
    </source>
</evidence>
<evidence type="ECO:0000259" key="9">
    <source>
        <dbReference type="PROSITE" id="PS51194"/>
    </source>
</evidence>
<organism evidence="11 12">
    <name type="scientific">Micromonas commoda (strain RCC299 / NOUM17 / CCMP2709)</name>
    <name type="common">Picoplanktonic green alga</name>
    <dbReference type="NCBI Taxonomy" id="296587"/>
    <lineage>
        <taxon>Eukaryota</taxon>
        <taxon>Viridiplantae</taxon>
        <taxon>Chlorophyta</taxon>
        <taxon>Mamiellophyceae</taxon>
        <taxon>Mamiellales</taxon>
        <taxon>Mamiellaceae</taxon>
        <taxon>Micromonas</taxon>
    </lineage>
</organism>
<dbReference type="InParanoid" id="C1E0H4"/>
<dbReference type="OrthoDB" id="10261375at2759"/>
<dbReference type="GeneID" id="8240757"/>
<dbReference type="Gene3D" id="3.40.50.300">
    <property type="entry name" value="P-loop containing nucleotide triphosphate hydrolases"/>
    <property type="match status" value="2"/>
</dbReference>
<dbReference type="SMART" id="SM00490">
    <property type="entry name" value="HELICc"/>
    <property type="match status" value="1"/>
</dbReference>
<feature type="domain" description="Helicase C-terminal" evidence="9">
    <location>
        <begin position="299"/>
        <end position="451"/>
    </location>
</feature>
<dbReference type="Proteomes" id="UP000002009">
    <property type="component" value="Chromosome 2"/>
</dbReference>
<dbReference type="CDD" id="cd18787">
    <property type="entry name" value="SF2_C_DEAD"/>
    <property type="match status" value="1"/>
</dbReference>
<dbReference type="SUPFAM" id="SSF52540">
    <property type="entry name" value="P-loop containing nucleoside triphosphate hydrolases"/>
    <property type="match status" value="1"/>
</dbReference>
<keyword evidence="1 6" id="KW-0547">Nucleotide-binding</keyword>
<dbReference type="GO" id="GO:0003676">
    <property type="term" value="F:nucleic acid binding"/>
    <property type="evidence" value="ECO:0007669"/>
    <property type="project" value="InterPro"/>
</dbReference>
<dbReference type="InterPro" id="IPR000629">
    <property type="entry name" value="RNA-helicase_DEAD-box_CS"/>
</dbReference>
<keyword evidence="12" id="KW-1185">Reference proteome</keyword>
<feature type="non-terminal residue" evidence="11">
    <location>
        <position position="523"/>
    </location>
</feature>
<feature type="domain" description="DEAD-box RNA helicase Q" evidence="10">
    <location>
        <begin position="71"/>
        <end position="99"/>
    </location>
</feature>
<dbReference type="PANTHER" id="PTHR47959:SF8">
    <property type="entry name" value="RNA HELICASE"/>
    <property type="match status" value="1"/>
</dbReference>
<accession>C1E0H4</accession>
<dbReference type="PROSITE" id="PS51195">
    <property type="entry name" value="Q_MOTIF"/>
    <property type="match status" value="1"/>
</dbReference>
<protein>
    <recommendedName>
        <fullName evidence="13">RNA helicase</fullName>
    </recommendedName>
</protein>
<evidence type="ECO:0000256" key="1">
    <source>
        <dbReference type="ARBA" id="ARBA00022741"/>
    </source>
</evidence>
<evidence type="ECO:0000259" key="10">
    <source>
        <dbReference type="PROSITE" id="PS51195"/>
    </source>
</evidence>
<dbReference type="KEGG" id="mis:MICPUN_78680"/>
<evidence type="ECO:0000256" key="7">
    <source>
        <dbReference type="SAM" id="MobiDB-lite"/>
    </source>
</evidence>
<name>C1E0H4_MICCC</name>
<dbReference type="EMBL" id="CP001323">
    <property type="protein sequence ID" value="ACO61300.1"/>
    <property type="molecule type" value="Genomic_DNA"/>
</dbReference>